<protein>
    <submittedName>
        <fullName evidence="10">Uncharacterized protein</fullName>
    </submittedName>
</protein>
<dbReference type="EMBL" id="JAWJZY010000002">
    <property type="protein sequence ID" value="MEE8658691.1"/>
    <property type="molecule type" value="Genomic_DNA"/>
</dbReference>
<keyword evidence="11" id="KW-1185">Reference proteome</keyword>
<dbReference type="InterPro" id="IPR036388">
    <property type="entry name" value="WH-like_DNA-bd_sf"/>
</dbReference>
<evidence type="ECO:0000259" key="9">
    <source>
        <dbReference type="PROSITE" id="PS51755"/>
    </source>
</evidence>
<keyword evidence="2" id="KW-0902">Two-component regulatory system</keyword>
<comment type="caution">
    <text evidence="10">The sequence shown here is derived from an EMBL/GenBank/DDBJ whole genome shotgun (WGS) entry which is preliminary data.</text>
</comment>
<evidence type="ECO:0000313" key="10">
    <source>
        <dbReference type="EMBL" id="MEE8658691.1"/>
    </source>
</evidence>
<dbReference type="SMART" id="SM00448">
    <property type="entry name" value="REC"/>
    <property type="match status" value="1"/>
</dbReference>
<gene>
    <name evidence="10" type="ORF">DOFOFD_06670</name>
</gene>
<dbReference type="Pfam" id="PF00072">
    <property type="entry name" value="Response_reg"/>
    <property type="match status" value="1"/>
</dbReference>
<sequence length="241" mass="26712">MRLLLVENDCGESVSALKTLHQGGFTVDHAGSGFDAIEMLQHYDYDLAIVDLSIDDLDGCDVIRRVRRARVETPIIVTSQGSSARDKIATFNAGADDFIERPYDDEELIARLHAVARRSRGFSTAVITLGNLTIDLNAKSAFASGVSIPLTGKEYAILELLVLRRGTILTKDAFLNHLYGGRDEPEMKIIDVFICKLRRKLQEHGIDNLIGTVWGRGYVLREEFQPVSRVTNPQPSSLINA</sequence>
<evidence type="ECO:0000256" key="5">
    <source>
        <dbReference type="ARBA" id="ARBA00023163"/>
    </source>
</evidence>
<dbReference type="PROSITE" id="PS50110">
    <property type="entry name" value="RESPONSE_REGULATORY"/>
    <property type="match status" value="1"/>
</dbReference>
<dbReference type="SUPFAM" id="SSF52172">
    <property type="entry name" value="CheY-like"/>
    <property type="match status" value="1"/>
</dbReference>
<dbReference type="Proteomes" id="UP001312908">
    <property type="component" value="Unassembled WGS sequence"/>
</dbReference>
<evidence type="ECO:0000256" key="6">
    <source>
        <dbReference type="PROSITE-ProRule" id="PRU00169"/>
    </source>
</evidence>
<dbReference type="PANTHER" id="PTHR48111">
    <property type="entry name" value="REGULATOR OF RPOS"/>
    <property type="match status" value="1"/>
</dbReference>
<dbReference type="PANTHER" id="PTHR48111:SF22">
    <property type="entry name" value="REGULATOR OF RPOS"/>
    <property type="match status" value="1"/>
</dbReference>
<feature type="modified residue" description="4-aspartylphosphate" evidence="6">
    <location>
        <position position="51"/>
    </location>
</feature>
<feature type="domain" description="OmpR/PhoB-type" evidence="9">
    <location>
        <begin position="124"/>
        <end position="222"/>
    </location>
</feature>
<keyword evidence="5" id="KW-0804">Transcription</keyword>
<evidence type="ECO:0000259" key="8">
    <source>
        <dbReference type="PROSITE" id="PS50110"/>
    </source>
</evidence>
<dbReference type="Gene3D" id="1.10.10.10">
    <property type="entry name" value="Winged helix-like DNA-binding domain superfamily/Winged helix DNA-binding domain"/>
    <property type="match status" value="1"/>
</dbReference>
<dbReference type="InterPro" id="IPR001789">
    <property type="entry name" value="Sig_transdc_resp-reg_receiver"/>
</dbReference>
<dbReference type="SMART" id="SM00862">
    <property type="entry name" value="Trans_reg_C"/>
    <property type="match status" value="1"/>
</dbReference>
<dbReference type="Gene3D" id="3.40.50.2300">
    <property type="match status" value="1"/>
</dbReference>
<feature type="domain" description="Response regulatory" evidence="8">
    <location>
        <begin position="2"/>
        <end position="116"/>
    </location>
</feature>
<dbReference type="RefSeq" id="WP_394819586.1">
    <property type="nucleotide sequence ID" value="NZ_JAWJZY010000002.1"/>
</dbReference>
<evidence type="ECO:0000256" key="4">
    <source>
        <dbReference type="ARBA" id="ARBA00023125"/>
    </source>
</evidence>
<dbReference type="CDD" id="cd00383">
    <property type="entry name" value="trans_reg_C"/>
    <property type="match status" value="1"/>
</dbReference>
<name>A0ABU7U3N5_9PROT</name>
<evidence type="ECO:0000256" key="3">
    <source>
        <dbReference type="ARBA" id="ARBA00023015"/>
    </source>
</evidence>
<keyword evidence="4 7" id="KW-0238">DNA-binding</keyword>
<proteinExistence type="predicted"/>
<evidence type="ECO:0000256" key="1">
    <source>
        <dbReference type="ARBA" id="ARBA00022553"/>
    </source>
</evidence>
<evidence type="ECO:0000313" key="11">
    <source>
        <dbReference type="Proteomes" id="UP001312908"/>
    </source>
</evidence>
<dbReference type="InterPro" id="IPR011006">
    <property type="entry name" value="CheY-like_superfamily"/>
</dbReference>
<keyword evidence="3" id="KW-0805">Transcription regulation</keyword>
<feature type="DNA-binding region" description="OmpR/PhoB-type" evidence="7">
    <location>
        <begin position="124"/>
        <end position="222"/>
    </location>
</feature>
<evidence type="ECO:0000256" key="2">
    <source>
        <dbReference type="ARBA" id="ARBA00023012"/>
    </source>
</evidence>
<organism evidence="10 11">
    <name type="scientific">Sorlinia euscelidii</name>
    <dbReference type="NCBI Taxonomy" id="3081148"/>
    <lineage>
        <taxon>Bacteria</taxon>
        <taxon>Pseudomonadati</taxon>
        <taxon>Pseudomonadota</taxon>
        <taxon>Alphaproteobacteria</taxon>
        <taxon>Acetobacterales</taxon>
        <taxon>Acetobacteraceae</taxon>
        <taxon>Sorlinia</taxon>
    </lineage>
</organism>
<dbReference type="PROSITE" id="PS51755">
    <property type="entry name" value="OMPR_PHOB"/>
    <property type="match status" value="1"/>
</dbReference>
<keyword evidence="1 6" id="KW-0597">Phosphoprotein</keyword>
<reference evidence="10 11" key="1">
    <citation type="submission" date="2023-10" db="EMBL/GenBank/DDBJ databases">
        <title>Sorlinia euscelidii gen. nov., sp. nov., an acetic acid bacteria isolated from the gut of Euscelidius variegatus emitter.</title>
        <authorList>
            <person name="Michoud G."/>
            <person name="Marasco R."/>
            <person name="Seferji K."/>
            <person name="Gonella E."/>
            <person name="Garuglieri E."/>
            <person name="Alma A."/>
            <person name="Mapelli F."/>
            <person name="Borin S."/>
            <person name="Daffonchio D."/>
            <person name="Crotti E."/>
        </authorList>
    </citation>
    <scope>NUCLEOTIDE SEQUENCE [LARGE SCALE GENOMIC DNA]</scope>
    <source>
        <strain evidence="10 11">EV16P</strain>
    </source>
</reference>
<dbReference type="InterPro" id="IPR039420">
    <property type="entry name" value="WalR-like"/>
</dbReference>
<dbReference type="InterPro" id="IPR001867">
    <property type="entry name" value="OmpR/PhoB-type_DNA-bd"/>
</dbReference>
<dbReference type="Pfam" id="PF00486">
    <property type="entry name" value="Trans_reg_C"/>
    <property type="match status" value="1"/>
</dbReference>
<accession>A0ABU7U3N5</accession>
<evidence type="ECO:0000256" key="7">
    <source>
        <dbReference type="PROSITE-ProRule" id="PRU01091"/>
    </source>
</evidence>